<dbReference type="PANTHER" id="PTHR23411">
    <property type="entry name" value="TAPASIN"/>
    <property type="match status" value="1"/>
</dbReference>
<evidence type="ECO:0000313" key="3">
    <source>
        <dbReference type="Ensembl" id="ENSAMXP00005028784.1"/>
    </source>
</evidence>
<proteinExistence type="predicted"/>
<keyword evidence="1" id="KW-0393">Immunoglobulin domain</keyword>
<dbReference type="SUPFAM" id="SSF48726">
    <property type="entry name" value="Immunoglobulin"/>
    <property type="match status" value="3"/>
</dbReference>
<dbReference type="Gene3D" id="2.60.40.10">
    <property type="entry name" value="Immunoglobulins"/>
    <property type="match status" value="3"/>
</dbReference>
<evidence type="ECO:0000259" key="2">
    <source>
        <dbReference type="PROSITE" id="PS50835"/>
    </source>
</evidence>
<accession>A0A8B9JZF7</accession>
<dbReference type="CDD" id="cd00098">
    <property type="entry name" value="IgC1"/>
    <property type="match status" value="1"/>
</dbReference>
<dbReference type="PROSITE" id="PS00290">
    <property type="entry name" value="IG_MHC"/>
    <property type="match status" value="1"/>
</dbReference>
<dbReference type="InterPro" id="IPR003006">
    <property type="entry name" value="Ig/MHC_CS"/>
</dbReference>
<dbReference type="InterPro" id="IPR050380">
    <property type="entry name" value="Immune_Resp_Modulators"/>
</dbReference>
<feature type="domain" description="Ig-like" evidence="2">
    <location>
        <begin position="6"/>
        <end position="91"/>
    </location>
</feature>
<dbReference type="SMART" id="SM00407">
    <property type="entry name" value="IGc1"/>
    <property type="match status" value="2"/>
</dbReference>
<evidence type="ECO:0000256" key="1">
    <source>
        <dbReference type="ARBA" id="ARBA00023319"/>
    </source>
</evidence>
<dbReference type="PROSITE" id="PS50835">
    <property type="entry name" value="IG_LIKE"/>
    <property type="match status" value="3"/>
</dbReference>
<dbReference type="Proteomes" id="UP000694621">
    <property type="component" value="Unplaced"/>
</dbReference>
<dbReference type="Pfam" id="PF07654">
    <property type="entry name" value="C1-set"/>
    <property type="match status" value="3"/>
</dbReference>
<dbReference type="InterPro" id="IPR013783">
    <property type="entry name" value="Ig-like_fold"/>
</dbReference>
<organism evidence="3 4">
    <name type="scientific">Astyanax mexicanus</name>
    <name type="common">Blind cave fish</name>
    <name type="synonym">Astyanax fasciatus mexicanus</name>
    <dbReference type="NCBI Taxonomy" id="7994"/>
    <lineage>
        <taxon>Eukaryota</taxon>
        <taxon>Metazoa</taxon>
        <taxon>Chordata</taxon>
        <taxon>Craniata</taxon>
        <taxon>Vertebrata</taxon>
        <taxon>Euteleostomi</taxon>
        <taxon>Actinopterygii</taxon>
        <taxon>Neopterygii</taxon>
        <taxon>Teleostei</taxon>
        <taxon>Ostariophysi</taxon>
        <taxon>Characiformes</taxon>
        <taxon>Characoidei</taxon>
        <taxon>Acestrorhamphidae</taxon>
        <taxon>Acestrorhamphinae</taxon>
        <taxon>Astyanax</taxon>
    </lineage>
</organism>
<feature type="domain" description="Ig-like" evidence="2">
    <location>
        <begin position="217"/>
        <end position="313"/>
    </location>
</feature>
<reference evidence="3" key="1">
    <citation type="submission" date="2025-08" db="UniProtKB">
        <authorList>
            <consortium name="Ensembl"/>
        </authorList>
    </citation>
    <scope>IDENTIFICATION</scope>
</reference>
<feature type="domain" description="Ig-like" evidence="2">
    <location>
        <begin position="97"/>
        <end position="206"/>
    </location>
</feature>
<evidence type="ECO:0000313" key="4">
    <source>
        <dbReference type="Proteomes" id="UP000694621"/>
    </source>
</evidence>
<dbReference type="InterPro" id="IPR003597">
    <property type="entry name" value="Ig_C1-set"/>
</dbReference>
<name>A0A8B9JZF7_ASTMX</name>
<dbReference type="InterPro" id="IPR036179">
    <property type="entry name" value="Ig-like_dom_sf"/>
</dbReference>
<dbReference type="AlphaFoldDB" id="A0A8B9JZF7"/>
<dbReference type="InterPro" id="IPR007110">
    <property type="entry name" value="Ig-like_dom"/>
</dbReference>
<dbReference type="Ensembl" id="ENSAMXT00005031588.1">
    <property type="protein sequence ID" value="ENSAMXP00005028784.1"/>
    <property type="gene ID" value="ENSAMXG00005014311.1"/>
</dbReference>
<protein>
    <recommendedName>
        <fullName evidence="2">Ig-like domain-containing protein</fullName>
    </recommendedName>
</protein>
<sequence length="323" mass="35929">KTPAGPVKVYGLRECSTITLGKVGQNIACVIENFFPEELSVKWKEDGQEVTGRDWTTEKCPGSTSYKVISLFAASQDSVKKDTEYTCEVKHLNKTYPHKMVFKGKDLRGCCDLKINGPLQKEVFVNKKAKLHCVITGENEMQVKGANVSWTFGGQNVEQTSITDGQVEKTTDQLYTKTSTLTMDKDQWFSGKTVKCSTLRGDEPVSDEIAFKSGGDPSVLIYKPDTFTFEANVSMLCEVKGSNLGDVYVMWKLNNRPYEEGNGMTRINNKDKTSVVLSYFTMPGKDYNGKNIFTCAVQYATKDSLKQTATSMSKDPCPECQAD</sequence>